<protein>
    <recommendedName>
        <fullName evidence="4">Carrier domain-containing protein</fullName>
    </recommendedName>
</protein>
<evidence type="ECO:0000313" key="6">
    <source>
        <dbReference type="Proteomes" id="UP000240429"/>
    </source>
</evidence>
<dbReference type="GO" id="GO:0017000">
    <property type="term" value="P:antibiotic biosynthetic process"/>
    <property type="evidence" value="ECO:0007669"/>
    <property type="project" value="UniProtKB-ARBA"/>
</dbReference>
<reference evidence="5 6" key="1">
    <citation type="submission" date="2018-03" db="EMBL/GenBank/DDBJ databases">
        <title>Streptomyces dioscori sp. nov., a novel endophytic actinobacterium isolated from bulbil of Dioscorea bulbifera L.</title>
        <authorList>
            <person name="Zhikuan W."/>
        </authorList>
    </citation>
    <scope>NUCLEOTIDE SEQUENCE [LARGE SCALE GENOMIC DNA]</scope>
    <source>
        <strain evidence="5 6">A217</strain>
    </source>
</reference>
<dbReference type="Proteomes" id="UP000240429">
    <property type="component" value="Unassembled WGS sequence"/>
</dbReference>
<organism evidence="5 6">
    <name type="scientific">Streptomyces dioscori</name>
    <dbReference type="NCBI Taxonomy" id="2109333"/>
    <lineage>
        <taxon>Bacteria</taxon>
        <taxon>Bacillati</taxon>
        <taxon>Actinomycetota</taxon>
        <taxon>Actinomycetes</taxon>
        <taxon>Kitasatosporales</taxon>
        <taxon>Streptomycetaceae</taxon>
        <taxon>Streptomyces</taxon>
        <taxon>Streptomyces aurantiacus group</taxon>
    </lineage>
</organism>
<keyword evidence="6" id="KW-1185">Reference proteome</keyword>
<name>A0A2P8QF43_9ACTN</name>
<feature type="domain" description="Carrier" evidence="4">
    <location>
        <begin position="43"/>
        <end position="117"/>
    </location>
</feature>
<dbReference type="AlphaFoldDB" id="A0A2P8QF43"/>
<dbReference type="InterPro" id="IPR020806">
    <property type="entry name" value="PKS_PP-bd"/>
</dbReference>
<dbReference type="PROSITE" id="PS50075">
    <property type="entry name" value="CARRIER"/>
    <property type="match status" value="1"/>
</dbReference>
<proteinExistence type="predicted"/>
<comment type="caution">
    <text evidence="5">The sequence shown here is derived from an EMBL/GenBank/DDBJ whole genome shotgun (WGS) entry which is preliminary data.</text>
</comment>
<evidence type="ECO:0000256" key="1">
    <source>
        <dbReference type="ARBA" id="ARBA00022450"/>
    </source>
</evidence>
<dbReference type="InterPro" id="IPR009081">
    <property type="entry name" value="PP-bd_ACP"/>
</dbReference>
<evidence type="ECO:0000256" key="2">
    <source>
        <dbReference type="ARBA" id="ARBA00022553"/>
    </source>
</evidence>
<sequence length="121" mass="12331">MGTACSLSLSAAGSPGPPPASYGPRASPRSCRDPSAQERKETKHVLEELKGILTAQAGLPPAPITADATLADAGIDSMAVTVLSMQLEDRMGLFLTEDELSCAPTVNALADLIASRAAGNP</sequence>
<keyword evidence="1" id="KW-0596">Phosphopantetheine</keyword>
<feature type="region of interest" description="Disordered" evidence="3">
    <location>
        <begin position="1"/>
        <end position="42"/>
    </location>
</feature>
<evidence type="ECO:0000313" key="5">
    <source>
        <dbReference type="EMBL" id="PSM44856.1"/>
    </source>
</evidence>
<feature type="compositionally biased region" description="Basic and acidic residues" evidence="3">
    <location>
        <begin position="30"/>
        <end position="42"/>
    </location>
</feature>
<evidence type="ECO:0000256" key="3">
    <source>
        <dbReference type="SAM" id="MobiDB-lite"/>
    </source>
</evidence>
<evidence type="ECO:0000259" key="4">
    <source>
        <dbReference type="PROSITE" id="PS50075"/>
    </source>
</evidence>
<feature type="compositionally biased region" description="Low complexity" evidence="3">
    <location>
        <begin position="1"/>
        <end position="14"/>
    </location>
</feature>
<dbReference type="EMBL" id="PYBJ01000001">
    <property type="protein sequence ID" value="PSM44856.1"/>
    <property type="molecule type" value="Genomic_DNA"/>
</dbReference>
<accession>A0A2P8QF43</accession>
<keyword evidence="2" id="KW-0597">Phosphoprotein</keyword>
<dbReference type="InterPro" id="IPR036736">
    <property type="entry name" value="ACP-like_sf"/>
</dbReference>
<dbReference type="GO" id="GO:0031177">
    <property type="term" value="F:phosphopantetheine binding"/>
    <property type="evidence" value="ECO:0007669"/>
    <property type="project" value="InterPro"/>
</dbReference>
<dbReference type="Pfam" id="PF00550">
    <property type="entry name" value="PP-binding"/>
    <property type="match status" value="1"/>
</dbReference>
<dbReference type="SUPFAM" id="SSF47336">
    <property type="entry name" value="ACP-like"/>
    <property type="match status" value="1"/>
</dbReference>
<dbReference type="SMART" id="SM00823">
    <property type="entry name" value="PKS_PP"/>
    <property type="match status" value="1"/>
</dbReference>
<dbReference type="Gene3D" id="1.10.1200.10">
    <property type="entry name" value="ACP-like"/>
    <property type="match status" value="1"/>
</dbReference>
<gene>
    <name evidence="5" type="ORF">C6Y14_01695</name>
</gene>